<dbReference type="SUPFAM" id="SSF46894">
    <property type="entry name" value="C-terminal effector domain of the bipartite response regulators"/>
    <property type="match status" value="1"/>
</dbReference>
<evidence type="ECO:0000256" key="1">
    <source>
        <dbReference type="ARBA" id="ARBA00022553"/>
    </source>
</evidence>
<keyword evidence="2" id="KW-0805">Transcription regulation</keyword>
<evidence type="ECO:0000259" key="8">
    <source>
        <dbReference type="PROSITE" id="PS50110"/>
    </source>
</evidence>
<dbReference type="GO" id="GO:0000160">
    <property type="term" value="P:phosphorelay signal transduction system"/>
    <property type="evidence" value="ECO:0007669"/>
    <property type="project" value="InterPro"/>
</dbReference>
<sequence length="364" mass="37771">MGRVHAEDGQAAGQVDADDTARGAAGPGRAAPTGPTALHAPAHSGGSDRTGGSGGPGGSGDVGRRLGRRRVRRGFEGVSLHAPRLEKPQLRAHPPSDGRTPAGRPEPPRRAAEAQYRPTRRIPTLDPEPRSGTAGRGGGTRVIRVQVVDDEALIRSGFELILDAADDIEVVATSTGAEAAGTVARLRPDVVLLDIRMPDVDGLTVLRAIRVMPAAPAVAMLTTFDSDEYIVTALKSGAAGFILKDTEPEQLASLVRTLAAGGVVLSPKASRSMLRAHPGHPAERDRAADPEVRRVGLLSGREREVLVLVAEGLSNADVGTRMHLSAGTVKDHVSAILTKLRVGSRVQAALLAQRAGLLGGDPGC</sequence>
<evidence type="ECO:0000313" key="9">
    <source>
        <dbReference type="EMBL" id="GGX87081.1"/>
    </source>
</evidence>
<reference evidence="9" key="2">
    <citation type="submission" date="2020-09" db="EMBL/GenBank/DDBJ databases">
        <authorList>
            <person name="Sun Q."/>
            <person name="Ohkuma M."/>
        </authorList>
    </citation>
    <scope>NUCLEOTIDE SEQUENCE</scope>
    <source>
        <strain evidence="9">JCM 4956</strain>
    </source>
</reference>
<feature type="domain" description="HTH luxR-type" evidence="7">
    <location>
        <begin position="291"/>
        <end position="356"/>
    </location>
</feature>
<dbReference type="InterPro" id="IPR011006">
    <property type="entry name" value="CheY-like_superfamily"/>
</dbReference>
<organism evidence="9 10">
    <name type="scientific">Streptomyces fructofermentans</name>
    <dbReference type="NCBI Taxonomy" id="152141"/>
    <lineage>
        <taxon>Bacteria</taxon>
        <taxon>Bacillati</taxon>
        <taxon>Actinomycetota</taxon>
        <taxon>Actinomycetes</taxon>
        <taxon>Kitasatosporales</taxon>
        <taxon>Streptomycetaceae</taxon>
        <taxon>Streptomyces</taxon>
    </lineage>
</organism>
<protein>
    <recommendedName>
        <fullName evidence="11">Two-component system response regulator</fullName>
    </recommendedName>
</protein>
<evidence type="ECO:0000259" key="7">
    <source>
        <dbReference type="PROSITE" id="PS50043"/>
    </source>
</evidence>
<dbReference type="Gene3D" id="3.40.50.2300">
    <property type="match status" value="1"/>
</dbReference>
<keyword evidence="3" id="KW-0238">DNA-binding</keyword>
<dbReference type="InterPro" id="IPR001789">
    <property type="entry name" value="Sig_transdc_resp-reg_receiver"/>
</dbReference>
<keyword evidence="10" id="KW-1185">Reference proteome</keyword>
<dbReference type="PROSITE" id="PS50110">
    <property type="entry name" value="RESPONSE_REGULATORY"/>
    <property type="match status" value="1"/>
</dbReference>
<dbReference type="CDD" id="cd06170">
    <property type="entry name" value="LuxR_C_like"/>
    <property type="match status" value="1"/>
</dbReference>
<name>A0A918U3V8_9ACTN</name>
<gene>
    <name evidence="9" type="ORF">GCM10010515_63070</name>
</gene>
<dbReference type="PROSITE" id="PS50043">
    <property type="entry name" value="HTH_LUXR_2"/>
    <property type="match status" value="1"/>
</dbReference>
<dbReference type="GO" id="GO:0003677">
    <property type="term" value="F:DNA binding"/>
    <property type="evidence" value="ECO:0007669"/>
    <property type="project" value="UniProtKB-KW"/>
</dbReference>
<dbReference type="EMBL" id="BMWD01000028">
    <property type="protein sequence ID" value="GGX87081.1"/>
    <property type="molecule type" value="Genomic_DNA"/>
</dbReference>
<dbReference type="GO" id="GO:0006355">
    <property type="term" value="P:regulation of DNA-templated transcription"/>
    <property type="evidence" value="ECO:0007669"/>
    <property type="project" value="InterPro"/>
</dbReference>
<evidence type="ECO:0000256" key="5">
    <source>
        <dbReference type="PROSITE-ProRule" id="PRU00169"/>
    </source>
</evidence>
<feature type="compositionally biased region" description="Gly residues" evidence="6">
    <location>
        <begin position="48"/>
        <end position="61"/>
    </location>
</feature>
<dbReference type="SMART" id="SM00421">
    <property type="entry name" value="HTH_LUXR"/>
    <property type="match status" value="1"/>
</dbReference>
<evidence type="ECO:0000256" key="3">
    <source>
        <dbReference type="ARBA" id="ARBA00023125"/>
    </source>
</evidence>
<feature type="domain" description="Response regulatory" evidence="8">
    <location>
        <begin position="144"/>
        <end position="259"/>
    </location>
</feature>
<evidence type="ECO:0000256" key="6">
    <source>
        <dbReference type="SAM" id="MobiDB-lite"/>
    </source>
</evidence>
<feature type="modified residue" description="4-aspartylphosphate" evidence="5">
    <location>
        <position position="194"/>
    </location>
</feature>
<dbReference type="SUPFAM" id="SSF52172">
    <property type="entry name" value="CheY-like"/>
    <property type="match status" value="1"/>
</dbReference>
<dbReference type="SMART" id="SM00448">
    <property type="entry name" value="REC"/>
    <property type="match status" value="1"/>
</dbReference>
<dbReference type="CDD" id="cd17535">
    <property type="entry name" value="REC_NarL-like"/>
    <property type="match status" value="1"/>
</dbReference>
<feature type="compositionally biased region" description="Low complexity" evidence="6">
    <location>
        <begin position="22"/>
        <end position="37"/>
    </location>
</feature>
<dbReference type="PANTHER" id="PTHR43214:SF24">
    <property type="entry name" value="TRANSCRIPTIONAL REGULATORY PROTEIN NARL-RELATED"/>
    <property type="match status" value="1"/>
</dbReference>
<dbReference type="PROSITE" id="PS00622">
    <property type="entry name" value="HTH_LUXR_1"/>
    <property type="match status" value="1"/>
</dbReference>
<evidence type="ECO:0000313" key="10">
    <source>
        <dbReference type="Proteomes" id="UP000645555"/>
    </source>
</evidence>
<feature type="region of interest" description="Disordered" evidence="6">
    <location>
        <begin position="1"/>
        <end position="138"/>
    </location>
</feature>
<dbReference type="PANTHER" id="PTHR43214">
    <property type="entry name" value="TWO-COMPONENT RESPONSE REGULATOR"/>
    <property type="match status" value="1"/>
</dbReference>
<dbReference type="Proteomes" id="UP000645555">
    <property type="component" value="Unassembled WGS sequence"/>
</dbReference>
<dbReference type="InterPro" id="IPR058245">
    <property type="entry name" value="NreC/VraR/RcsB-like_REC"/>
</dbReference>
<proteinExistence type="predicted"/>
<evidence type="ECO:0008006" key="11">
    <source>
        <dbReference type="Google" id="ProtNLM"/>
    </source>
</evidence>
<dbReference type="InterPro" id="IPR016032">
    <property type="entry name" value="Sig_transdc_resp-reg_C-effctor"/>
</dbReference>
<dbReference type="PRINTS" id="PR00038">
    <property type="entry name" value="HTHLUXR"/>
</dbReference>
<dbReference type="AlphaFoldDB" id="A0A918U3V8"/>
<dbReference type="Pfam" id="PF00072">
    <property type="entry name" value="Response_reg"/>
    <property type="match status" value="1"/>
</dbReference>
<evidence type="ECO:0000256" key="4">
    <source>
        <dbReference type="ARBA" id="ARBA00023163"/>
    </source>
</evidence>
<reference evidence="9" key="1">
    <citation type="journal article" date="2014" name="Int. J. Syst. Evol. Microbiol.">
        <title>Complete genome sequence of Corynebacterium casei LMG S-19264T (=DSM 44701T), isolated from a smear-ripened cheese.</title>
        <authorList>
            <consortium name="US DOE Joint Genome Institute (JGI-PGF)"/>
            <person name="Walter F."/>
            <person name="Albersmeier A."/>
            <person name="Kalinowski J."/>
            <person name="Ruckert C."/>
        </authorList>
    </citation>
    <scope>NUCLEOTIDE SEQUENCE</scope>
    <source>
        <strain evidence="9">JCM 4956</strain>
    </source>
</reference>
<dbReference type="InterPro" id="IPR000792">
    <property type="entry name" value="Tscrpt_reg_LuxR_C"/>
</dbReference>
<keyword evidence="1 5" id="KW-0597">Phosphoprotein</keyword>
<comment type="caution">
    <text evidence="9">The sequence shown here is derived from an EMBL/GenBank/DDBJ whole genome shotgun (WGS) entry which is preliminary data.</text>
</comment>
<dbReference type="Pfam" id="PF00196">
    <property type="entry name" value="GerE"/>
    <property type="match status" value="1"/>
</dbReference>
<evidence type="ECO:0000256" key="2">
    <source>
        <dbReference type="ARBA" id="ARBA00023015"/>
    </source>
</evidence>
<accession>A0A918U3V8</accession>
<dbReference type="InterPro" id="IPR039420">
    <property type="entry name" value="WalR-like"/>
</dbReference>
<keyword evidence="4" id="KW-0804">Transcription</keyword>